<proteinExistence type="predicted"/>
<reference evidence="2" key="2">
    <citation type="submission" date="2020-05" db="UniProtKB">
        <authorList>
            <consortium name="EnsemblMetazoa"/>
        </authorList>
    </citation>
    <scope>IDENTIFICATION</scope>
    <source>
        <strain evidence="2">WRAIR2</strain>
    </source>
</reference>
<reference evidence="3" key="1">
    <citation type="submission" date="2013-03" db="EMBL/GenBank/DDBJ databases">
        <title>The Genome Sequence of Anopheles dirus WRAIR2.</title>
        <authorList>
            <consortium name="The Broad Institute Genomics Platform"/>
            <person name="Neafsey D.E."/>
            <person name="Walton C."/>
            <person name="Walker B."/>
            <person name="Young S.K."/>
            <person name="Zeng Q."/>
            <person name="Gargeya S."/>
            <person name="Fitzgerald M."/>
            <person name="Haas B."/>
            <person name="Abouelleil A."/>
            <person name="Allen A.W."/>
            <person name="Alvarado L."/>
            <person name="Arachchi H.M."/>
            <person name="Berlin A.M."/>
            <person name="Chapman S.B."/>
            <person name="Gainer-Dewar J."/>
            <person name="Goldberg J."/>
            <person name="Griggs A."/>
            <person name="Gujja S."/>
            <person name="Hansen M."/>
            <person name="Howarth C."/>
            <person name="Imamovic A."/>
            <person name="Ireland A."/>
            <person name="Larimer J."/>
            <person name="McCowan C."/>
            <person name="Murphy C."/>
            <person name="Pearson M."/>
            <person name="Poon T.W."/>
            <person name="Priest M."/>
            <person name="Roberts A."/>
            <person name="Saif S."/>
            <person name="Shea T."/>
            <person name="Sisk P."/>
            <person name="Sykes S."/>
            <person name="Wortman J."/>
            <person name="Nusbaum C."/>
            <person name="Birren B."/>
        </authorList>
    </citation>
    <scope>NUCLEOTIDE SEQUENCE [LARGE SCALE GENOMIC DNA]</scope>
    <source>
        <strain evidence="3">WRAIR2</strain>
    </source>
</reference>
<dbReference type="STRING" id="7168.A0A182NK39"/>
<dbReference type="VEuPathDB" id="VectorBase:ADIR008019"/>
<feature type="compositionally biased region" description="Basic and acidic residues" evidence="1">
    <location>
        <begin position="364"/>
        <end position="374"/>
    </location>
</feature>
<evidence type="ECO:0000313" key="3">
    <source>
        <dbReference type="Proteomes" id="UP000075884"/>
    </source>
</evidence>
<feature type="compositionally biased region" description="Basic and acidic residues" evidence="1">
    <location>
        <begin position="433"/>
        <end position="449"/>
    </location>
</feature>
<dbReference type="AlphaFoldDB" id="A0A182NK39"/>
<accession>A0A182NK39</accession>
<keyword evidence="3" id="KW-1185">Reference proteome</keyword>
<sequence length="449" mass="51878">MDKSCSLHKSTWYELFPQDLPGLESDPSLVEEVRLGTHERLRNRSLEVHLRTFDKPPVPTVHKLVYPSPRKYKQCEHSGNFILDREVLSSTAHIELISEPRDVIREKRPHYVIRKLPAITNRIKTLSRPGPTHVKYTLERHSSNLSSKQKQQLESLLEPKPFVTIPESIGYARQQRSDDAMWRRHRAKQERKLLKNMRRWEVELLKETMRKLSNKLSDYYLSEGPMPLDEEAERIARTVLRCICRFLYRRFPVASQDNAQKHDAIDEFYIEFSQKVGDWIWRMMQTTKAMLDSQKSTSQVRETTSFVSVNSSVFEMQHLDATVAVNLEPLSILSKELVNECLDKAVLAVENGNLQRCSSMCKESTRVESLEDKTTSTIEESQAEEPIATSNSHEVDTSRTSIDVCGDGIEESMEEDQVTVIENIPDDPMDDEPTPRIEPTEDEKPQQPA</sequence>
<dbReference type="EnsemblMetazoa" id="ADIR008019-RA">
    <property type="protein sequence ID" value="ADIR008019-PA"/>
    <property type="gene ID" value="ADIR008019"/>
</dbReference>
<protein>
    <submittedName>
        <fullName evidence="2">Uncharacterized protein</fullName>
    </submittedName>
</protein>
<evidence type="ECO:0000256" key="1">
    <source>
        <dbReference type="SAM" id="MobiDB-lite"/>
    </source>
</evidence>
<organism evidence="2 3">
    <name type="scientific">Anopheles dirus</name>
    <dbReference type="NCBI Taxonomy" id="7168"/>
    <lineage>
        <taxon>Eukaryota</taxon>
        <taxon>Metazoa</taxon>
        <taxon>Ecdysozoa</taxon>
        <taxon>Arthropoda</taxon>
        <taxon>Hexapoda</taxon>
        <taxon>Insecta</taxon>
        <taxon>Pterygota</taxon>
        <taxon>Neoptera</taxon>
        <taxon>Endopterygota</taxon>
        <taxon>Diptera</taxon>
        <taxon>Nematocera</taxon>
        <taxon>Culicoidea</taxon>
        <taxon>Culicidae</taxon>
        <taxon>Anophelinae</taxon>
        <taxon>Anopheles</taxon>
    </lineage>
</organism>
<feature type="compositionally biased region" description="Acidic residues" evidence="1">
    <location>
        <begin position="408"/>
        <end position="417"/>
    </location>
</feature>
<feature type="region of interest" description="Disordered" evidence="1">
    <location>
        <begin position="364"/>
        <end position="449"/>
    </location>
</feature>
<dbReference type="Proteomes" id="UP000075884">
    <property type="component" value="Unassembled WGS sequence"/>
</dbReference>
<name>A0A182NK39_9DIPT</name>
<evidence type="ECO:0000313" key="2">
    <source>
        <dbReference type="EnsemblMetazoa" id="ADIR008019-PA"/>
    </source>
</evidence>